<feature type="compositionally biased region" description="Polar residues" evidence="1">
    <location>
        <begin position="32"/>
        <end position="46"/>
    </location>
</feature>
<evidence type="ECO:0000313" key="3">
    <source>
        <dbReference type="Proteomes" id="UP001165121"/>
    </source>
</evidence>
<dbReference type="Proteomes" id="UP001165121">
    <property type="component" value="Unassembled WGS sequence"/>
</dbReference>
<proteinExistence type="predicted"/>
<gene>
    <name evidence="2" type="ORF">Pfra01_001258700</name>
</gene>
<name>A0A9W7CS14_9STRA</name>
<evidence type="ECO:0000256" key="1">
    <source>
        <dbReference type="SAM" id="MobiDB-lite"/>
    </source>
</evidence>
<dbReference type="EMBL" id="BSXT01001273">
    <property type="protein sequence ID" value="GMF40699.1"/>
    <property type="molecule type" value="Genomic_DNA"/>
</dbReference>
<dbReference type="AlphaFoldDB" id="A0A9W7CS14"/>
<accession>A0A9W7CS14</accession>
<sequence>MTDSTQLVDQFLLQSSLKPDTSEKVSRGKSVATVNDGQSGSLKNNGSTTLNSAGRYALGMKCNIASVIDEVKVYLNGKSIITPSEFKQVWSNVRAMAELTTAEVEKHGADMFLYPDQA</sequence>
<comment type="caution">
    <text evidence="2">The sequence shown here is derived from an EMBL/GenBank/DDBJ whole genome shotgun (WGS) entry which is preliminary data.</text>
</comment>
<protein>
    <submittedName>
        <fullName evidence="2">Unnamed protein product</fullName>
    </submittedName>
</protein>
<reference evidence="2" key="1">
    <citation type="submission" date="2023-04" db="EMBL/GenBank/DDBJ databases">
        <title>Phytophthora fragariaefolia NBRC 109709.</title>
        <authorList>
            <person name="Ichikawa N."/>
            <person name="Sato H."/>
            <person name="Tonouchi N."/>
        </authorList>
    </citation>
    <scope>NUCLEOTIDE SEQUENCE</scope>
    <source>
        <strain evidence="2">NBRC 109709</strain>
    </source>
</reference>
<organism evidence="2 3">
    <name type="scientific">Phytophthora fragariaefolia</name>
    <dbReference type="NCBI Taxonomy" id="1490495"/>
    <lineage>
        <taxon>Eukaryota</taxon>
        <taxon>Sar</taxon>
        <taxon>Stramenopiles</taxon>
        <taxon>Oomycota</taxon>
        <taxon>Peronosporomycetes</taxon>
        <taxon>Peronosporales</taxon>
        <taxon>Peronosporaceae</taxon>
        <taxon>Phytophthora</taxon>
    </lineage>
</organism>
<keyword evidence="3" id="KW-1185">Reference proteome</keyword>
<evidence type="ECO:0000313" key="2">
    <source>
        <dbReference type="EMBL" id="GMF40699.1"/>
    </source>
</evidence>
<feature type="region of interest" description="Disordered" evidence="1">
    <location>
        <begin position="18"/>
        <end position="46"/>
    </location>
</feature>